<feature type="compositionally biased region" description="Basic and acidic residues" evidence="1">
    <location>
        <begin position="175"/>
        <end position="191"/>
    </location>
</feature>
<dbReference type="Proteomes" id="UP000509638">
    <property type="component" value="Chromosome"/>
</dbReference>
<accession>A0A7D5IQY6</accession>
<dbReference type="InterPro" id="IPR022062">
    <property type="entry name" value="DUF3618"/>
</dbReference>
<dbReference type="RefSeq" id="WP_178012629.1">
    <property type="nucleotide sequence ID" value="NZ_CP058316.1"/>
</dbReference>
<organism evidence="2 3">
    <name type="scientific">Microbacterium oleivorans</name>
    <dbReference type="NCBI Taxonomy" id="273677"/>
    <lineage>
        <taxon>Bacteria</taxon>
        <taxon>Bacillati</taxon>
        <taxon>Actinomycetota</taxon>
        <taxon>Actinomycetes</taxon>
        <taxon>Micrococcales</taxon>
        <taxon>Microbacteriaceae</taxon>
        <taxon>Microbacterium</taxon>
    </lineage>
</organism>
<evidence type="ECO:0000313" key="3">
    <source>
        <dbReference type="Proteomes" id="UP000509638"/>
    </source>
</evidence>
<dbReference type="EMBL" id="CP058316">
    <property type="protein sequence ID" value="QLD12121.1"/>
    <property type="molecule type" value="Genomic_DNA"/>
</dbReference>
<feature type="region of interest" description="Disordered" evidence="1">
    <location>
        <begin position="58"/>
        <end position="81"/>
    </location>
</feature>
<name>A0A7D5IQY6_9MICO</name>
<feature type="region of interest" description="Disordered" evidence="1">
    <location>
        <begin position="1"/>
        <end position="25"/>
    </location>
</feature>
<evidence type="ECO:0000256" key="1">
    <source>
        <dbReference type="SAM" id="MobiDB-lite"/>
    </source>
</evidence>
<gene>
    <name evidence="2" type="ORF">HW566_10300</name>
</gene>
<dbReference type="Pfam" id="PF12277">
    <property type="entry name" value="DUF3618"/>
    <property type="match status" value="1"/>
</dbReference>
<proteinExistence type="predicted"/>
<feature type="compositionally biased region" description="Basic and acidic residues" evidence="1">
    <location>
        <begin position="1"/>
        <end position="20"/>
    </location>
</feature>
<feature type="region of interest" description="Disordered" evidence="1">
    <location>
        <begin position="161"/>
        <end position="191"/>
    </location>
</feature>
<reference evidence="2 3" key="1">
    <citation type="submission" date="2020-06" db="EMBL/GenBank/DDBJ databases">
        <authorList>
            <person name="Jo H."/>
        </authorList>
    </citation>
    <scope>NUCLEOTIDE SEQUENCE [LARGE SCALE GENOMIC DNA]</scope>
    <source>
        <strain evidence="2 3">I46</strain>
    </source>
</reference>
<evidence type="ECO:0000313" key="2">
    <source>
        <dbReference type="EMBL" id="QLD12121.1"/>
    </source>
</evidence>
<dbReference type="Gene3D" id="1.10.287.700">
    <property type="entry name" value="Helix hairpin bin"/>
    <property type="match status" value="1"/>
</dbReference>
<dbReference type="SUPFAM" id="SSF58113">
    <property type="entry name" value="Apolipoprotein A-I"/>
    <property type="match status" value="1"/>
</dbReference>
<dbReference type="AlphaFoldDB" id="A0A7D5IQY6"/>
<sequence length="191" mass="19493">MTDSPEAIRADIERKRRELSQDTDALVDKVTPSKIAHRQTDKIKGAFGSVRERVMGAADDAGSSLHGAGSSVSGGVSSAAHKVGATAEGNPLAVGLMAFAGGLLVASLIPASSSEKRIAADVKEQAQPLVDEAKSVAQQVGSDLKEPVQDAASAVKDTASEAVSAVKGDAQDGIDSVKDRTQEARDNVSGS</sequence>
<protein>
    <submittedName>
        <fullName evidence="2">DUF3618 domain-containing protein</fullName>
    </submittedName>
</protein>